<accession>A0ACC0CZI1</accession>
<organism evidence="1 2">
    <name type="scientific">Hypoxylon rubiginosum</name>
    <dbReference type="NCBI Taxonomy" id="110542"/>
    <lineage>
        <taxon>Eukaryota</taxon>
        <taxon>Fungi</taxon>
        <taxon>Dikarya</taxon>
        <taxon>Ascomycota</taxon>
        <taxon>Pezizomycotina</taxon>
        <taxon>Sordariomycetes</taxon>
        <taxon>Xylariomycetidae</taxon>
        <taxon>Xylariales</taxon>
        <taxon>Hypoxylaceae</taxon>
        <taxon>Hypoxylon</taxon>
    </lineage>
</organism>
<evidence type="ECO:0000313" key="1">
    <source>
        <dbReference type="EMBL" id="KAI6085875.1"/>
    </source>
</evidence>
<name>A0ACC0CZI1_9PEZI</name>
<proteinExistence type="predicted"/>
<sequence length="487" mass="55583">MAATSPSGNPTGAPPKEPPEEDLLGLDTLAGKPRLTEGQELDMSPAHLEQYYKTIPITYGVEFQFLMPVLIGNDQEDPHNTDGRVDNRYVRRFTGNDDTSPEAISNQIVEDVMLTLRVYALVPTWRYVGPPYPKRAVIEKMDEEAQSLTRNEAYSQWVVEATPSLLLREDPFDSKYTWVGVKVRSNKRNSTIGGHFDPIVRVIYALRNVFRIRVPSTTSLSVHIGELARDSDTYENCPVWFRVFCTMWWFIETHMFLLSHYSRRTNGKCLPLREYSKLKRMSDEELASALEKGHQGADFAWLYQRMHYIMPARIFTREMREIEFIWRAKDAKTLVQMLLVNKMALLDMHGEGNFAMDHTEGRGSLGFQGFCEGADPTSARKNNDGETGTIEFRSMDGSLDPELVYNWVTLLIRLYDICRRGKTTDIIGIIARTQHGYGALPLLRDLGLTEHAAYFEAHVPQAEKVETLENLFLPPLDDNGMMPEVNT</sequence>
<evidence type="ECO:0000313" key="2">
    <source>
        <dbReference type="Proteomes" id="UP001497680"/>
    </source>
</evidence>
<dbReference type="EMBL" id="MU394321">
    <property type="protein sequence ID" value="KAI6085875.1"/>
    <property type="molecule type" value="Genomic_DNA"/>
</dbReference>
<dbReference type="Proteomes" id="UP001497680">
    <property type="component" value="Unassembled WGS sequence"/>
</dbReference>
<reference evidence="1 2" key="1">
    <citation type="journal article" date="2022" name="New Phytol.">
        <title>Ecological generalism drives hyperdiversity of secondary metabolite gene clusters in xylarialean endophytes.</title>
        <authorList>
            <person name="Franco M.E.E."/>
            <person name="Wisecaver J.H."/>
            <person name="Arnold A.E."/>
            <person name="Ju Y.M."/>
            <person name="Slot J.C."/>
            <person name="Ahrendt S."/>
            <person name="Moore L.P."/>
            <person name="Eastman K.E."/>
            <person name="Scott K."/>
            <person name="Konkel Z."/>
            <person name="Mondo S.J."/>
            <person name="Kuo A."/>
            <person name="Hayes R.D."/>
            <person name="Haridas S."/>
            <person name="Andreopoulos B."/>
            <person name="Riley R."/>
            <person name="LaButti K."/>
            <person name="Pangilinan J."/>
            <person name="Lipzen A."/>
            <person name="Amirebrahimi M."/>
            <person name="Yan J."/>
            <person name="Adam C."/>
            <person name="Keymanesh K."/>
            <person name="Ng V."/>
            <person name="Louie K."/>
            <person name="Northen T."/>
            <person name="Drula E."/>
            <person name="Henrissat B."/>
            <person name="Hsieh H.M."/>
            <person name="Youens-Clark K."/>
            <person name="Lutzoni F."/>
            <person name="Miadlikowska J."/>
            <person name="Eastwood D.C."/>
            <person name="Hamelin R.C."/>
            <person name="Grigoriev I.V."/>
            <person name="U'Ren J.M."/>
        </authorList>
    </citation>
    <scope>NUCLEOTIDE SEQUENCE [LARGE SCALE GENOMIC DNA]</scope>
    <source>
        <strain evidence="1 2">ER1909</strain>
    </source>
</reference>
<comment type="caution">
    <text evidence="1">The sequence shown here is derived from an EMBL/GenBank/DDBJ whole genome shotgun (WGS) entry which is preliminary data.</text>
</comment>
<protein>
    <submittedName>
        <fullName evidence="1">Uncharacterized protein</fullName>
    </submittedName>
</protein>
<keyword evidence="2" id="KW-1185">Reference proteome</keyword>
<gene>
    <name evidence="1" type="ORF">F4821DRAFT_239794</name>
</gene>